<dbReference type="Proteomes" id="UP000069272">
    <property type="component" value="Chromosome 2L"/>
</dbReference>
<dbReference type="AlphaFoldDB" id="A0A182F5U8"/>
<keyword evidence="2" id="KW-1185">Reference proteome</keyword>
<protein>
    <submittedName>
        <fullName evidence="1">Uncharacterized protein</fullName>
    </submittedName>
</protein>
<dbReference type="EnsemblMetazoa" id="AALB001843-RA">
    <property type="protein sequence ID" value="AALB001843-PA"/>
    <property type="gene ID" value="AALB001843"/>
</dbReference>
<dbReference type="VEuPathDB" id="VectorBase:AALB001843"/>
<dbReference type="VEuPathDB" id="VectorBase:AALB20_028773"/>
<name>A0A182F5U8_ANOAL</name>
<accession>A0A182F5U8</accession>
<organism evidence="1 2">
    <name type="scientific">Anopheles albimanus</name>
    <name type="common">New world malaria mosquito</name>
    <dbReference type="NCBI Taxonomy" id="7167"/>
    <lineage>
        <taxon>Eukaryota</taxon>
        <taxon>Metazoa</taxon>
        <taxon>Ecdysozoa</taxon>
        <taxon>Arthropoda</taxon>
        <taxon>Hexapoda</taxon>
        <taxon>Insecta</taxon>
        <taxon>Pterygota</taxon>
        <taxon>Neoptera</taxon>
        <taxon>Endopterygota</taxon>
        <taxon>Diptera</taxon>
        <taxon>Nematocera</taxon>
        <taxon>Culicoidea</taxon>
        <taxon>Culicidae</taxon>
        <taxon>Anophelinae</taxon>
        <taxon>Anopheles</taxon>
    </lineage>
</organism>
<evidence type="ECO:0000313" key="1">
    <source>
        <dbReference type="EnsemblMetazoa" id="AALB001843-PA"/>
    </source>
</evidence>
<evidence type="ECO:0000313" key="2">
    <source>
        <dbReference type="Proteomes" id="UP000069272"/>
    </source>
</evidence>
<reference evidence="1" key="2">
    <citation type="submission" date="2022-08" db="UniProtKB">
        <authorList>
            <consortium name="EnsemblMetazoa"/>
        </authorList>
    </citation>
    <scope>IDENTIFICATION</scope>
    <source>
        <strain evidence="1">STECLA/ALBI9_A</strain>
    </source>
</reference>
<reference evidence="1 2" key="1">
    <citation type="journal article" date="2017" name="G3 (Bethesda)">
        <title>The Physical Genome Mapping of Anopheles albimanus Corrected Scaffold Misassemblies and Identified Interarm Rearrangements in Genus Anopheles.</title>
        <authorList>
            <person name="Artemov G.N."/>
            <person name="Peery A.N."/>
            <person name="Jiang X."/>
            <person name="Tu Z."/>
            <person name="Stegniy V.N."/>
            <person name="Sharakhova M.V."/>
            <person name="Sharakhov I.V."/>
        </authorList>
    </citation>
    <scope>NUCLEOTIDE SEQUENCE [LARGE SCALE GENOMIC DNA]</scope>
    <source>
        <strain evidence="1 2">ALBI9_A</strain>
    </source>
</reference>
<sequence length="160" mass="16696">MSMYSECYCPIGASIVAMCPKNVGLHTNPALAMCKPTFEIRPPTITPAMLVPRDTGYRPAMLTMTTTTSNVTLSGTATITTTPATGGITITPTGNPNTTSNNNSTTVANNNSKTMVSNSKSTHSIVKSTSGQLGTSGVGVMVKSNGTAKEQQQKDEKSFL</sequence>
<proteinExistence type="predicted"/>